<dbReference type="SUPFAM" id="SSF56672">
    <property type="entry name" value="DNA/RNA polymerases"/>
    <property type="match status" value="1"/>
</dbReference>
<evidence type="ECO:0000256" key="8">
    <source>
        <dbReference type="ARBA" id="ARBA00022759"/>
    </source>
</evidence>
<keyword evidence="6" id="KW-0547">Nucleotide-binding</keyword>
<keyword evidence="4" id="KW-0540">Nuclease</keyword>
<keyword evidence="11" id="KW-0460">Magnesium</keyword>
<dbReference type="PROSITE" id="PS50158">
    <property type="entry name" value="ZF_CCHC"/>
    <property type="match status" value="1"/>
</dbReference>
<evidence type="ECO:0000256" key="9">
    <source>
        <dbReference type="ARBA" id="ARBA00022801"/>
    </source>
</evidence>
<evidence type="ECO:0000256" key="11">
    <source>
        <dbReference type="ARBA" id="ARBA00022842"/>
    </source>
</evidence>
<dbReference type="GO" id="GO:0003964">
    <property type="term" value="F:RNA-directed DNA polymerase activity"/>
    <property type="evidence" value="ECO:0007669"/>
    <property type="project" value="UniProtKB-KW"/>
</dbReference>
<dbReference type="GO" id="GO:0004519">
    <property type="term" value="F:endonuclease activity"/>
    <property type="evidence" value="ECO:0007669"/>
    <property type="project" value="UniProtKB-KW"/>
</dbReference>
<keyword evidence="5" id="KW-0479">Metal-binding</keyword>
<keyword evidence="13" id="KW-0695">RNA-directed DNA polymerase</keyword>
<organism evidence="22 23">
    <name type="scientific">Trichinella papuae</name>
    <dbReference type="NCBI Taxonomy" id="268474"/>
    <lineage>
        <taxon>Eukaryota</taxon>
        <taxon>Metazoa</taxon>
        <taxon>Ecdysozoa</taxon>
        <taxon>Nematoda</taxon>
        <taxon>Enoplea</taxon>
        <taxon>Dorylaimia</taxon>
        <taxon>Trichinellida</taxon>
        <taxon>Trichinellidae</taxon>
        <taxon>Trichinella</taxon>
    </lineage>
</organism>
<evidence type="ECO:0000313" key="23">
    <source>
        <dbReference type="Proteomes" id="UP000054843"/>
    </source>
</evidence>
<dbReference type="SMART" id="SM00343">
    <property type="entry name" value="ZnF_C2HC"/>
    <property type="match status" value="1"/>
</dbReference>
<dbReference type="Gene3D" id="4.10.60.10">
    <property type="entry name" value="Zinc finger, CCHC-type"/>
    <property type="match status" value="1"/>
</dbReference>
<evidence type="ECO:0000256" key="1">
    <source>
        <dbReference type="ARBA" id="ARBA00002180"/>
    </source>
</evidence>
<dbReference type="GO" id="GO:0005524">
    <property type="term" value="F:ATP binding"/>
    <property type="evidence" value="ECO:0007669"/>
    <property type="project" value="UniProtKB-KW"/>
</dbReference>
<evidence type="ECO:0000256" key="6">
    <source>
        <dbReference type="ARBA" id="ARBA00022741"/>
    </source>
</evidence>
<evidence type="ECO:0000256" key="2">
    <source>
        <dbReference type="ARBA" id="ARBA00022612"/>
    </source>
</evidence>
<dbReference type="Pfam" id="PF25597">
    <property type="entry name" value="SH3_retrovirus"/>
    <property type="match status" value="1"/>
</dbReference>
<evidence type="ECO:0000256" key="19">
    <source>
        <dbReference type="SAM" id="MobiDB-lite"/>
    </source>
</evidence>
<protein>
    <submittedName>
        <fullName evidence="22">Retrovirus-related Pol polyprotein from transposon TNT 1-94</fullName>
    </submittedName>
</protein>
<dbReference type="InterPro" id="IPR039537">
    <property type="entry name" value="Retrotran_Ty1/copia-like"/>
</dbReference>
<evidence type="ECO:0000256" key="13">
    <source>
        <dbReference type="ARBA" id="ARBA00022918"/>
    </source>
</evidence>
<dbReference type="InterPro" id="IPR057670">
    <property type="entry name" value="SH3_retrovirus"/>
</dbReference>
<evidence type="ECO:0000256" key="14">
    <source>
        <dbReference type="ARBA" id="ARBA00022932"/>
    </source>
</evidence>
<evidence type="ECO:0000259" key="21">
    <source>
        <dbReference type="PROSITE" id="PS50994"/>
    </source>
</evidence>
<dbReference type="GO" id="GO:0006310">
    <property type="term" value="P:DNA recombination"/>
    <property type="evidence" value="ECO:0007669"/>
    <property type="project" value="UniProtKB-KW"/>
</dbReference>
<keyword evidence="12" id="KW-0229">DNA integration</keyword>
<evidence type="ECO:0000256" key="5">
    <source>
        <dbReference type="ARBA" id="ARBA00022723"/>
    </source>
</evidence>
<feature type="domain" description="CCHC-type" evidence="20">
    <location>
        <begin position="222"/>
        <end position="237"/>
    </location>
</feature>
<dbReference type="Pfam" id="PF22936">
    <property type="entry name" value="Pol_BBD"/>
    <property type="match status" value="1"/>
</dbReference>
<keyword evidence="18" id="KW-0862">Zinc</keyword>
<evidence type="ECO:0000256" key="18">
    <source>
        <dbReference type="PROSITE-ProRule" id="PRU00047"/>
    </source>
</evidence>
<feature type="region of interest" description="Disordered" evidence="19">
    <location>
        <begin position="717"/>
        <end position="749"/>
    </location>
</feature>
<evidence type="ECO:0000256" key="15">
    <source>
        <dbReference type="ARBA" id="ARBA00023113"/>
    </source>
</evidence>
<dbReference type="PANTHER" id="PTHR42648:SF11">
    <property type="entry name" value="TRANSPOSON TY4-P GAG-POL POLYPROTEIN"/>
    <property type="match status" value="1"/>
</dbReference>
<dbReference type="Pfam" id="PF13976">
    <property type="entry name" value="gag_pre-integrs"/>
    <property type="match status" value="1"/>
</dbReference>
<dbReference type="PROSITE" id="PS50994">
    <property type="entry name" value="INTEGRASE"/>
    <property type="match status" value="1"/>
</dbReference>
<keyword evidence="14" id="KW-0548">Nucleotidyltransferase</keyword>
<dbReference type="InterPro" id="IPR054722">
    <property type="entry name" value="PolX-like_BBD"/>
</dbReference>
<proteinExistence type="predicted"/>
<feature type="compositionally biased region" description="Basic and acidic residues" evidence="19">
    <location>
        <begin position="723"/>
        <end position="739"/>
    </location>
</feature>
<keyword evidence="15" id="KW-0917">Virion maturation</keyword>
<dbReference type="SUPFAM" id="SSF53098">
    <property type="entry name" value="Ribonuclease H-like"/>
    <property type="match status" value="1"/>
</dbReference>
<evidence type="ECO:0000256" key="4">
    <source>
        <dbReference type="ARBA" id="ARBA00022722"/>
    </source>
</evidence>
<keyword evidence="2" id="KW-1188">Viral release from host cell</keyword>
<dbReference type="OrthoDB" id="97058at2759"/>
<keyword evidence="8" id="KW-0255">Endonuclease</keyword>
<evidence type="ECO:0000256" key="17">
    <source>
        <dbReference type="ARBA" id="ARBA00023268"/>
    </source>
</evidence>
<dbReference type="InterPro" id="IPR001584">
    <property type="entry name" value="Integrase_cat-core"/>
</dbReference>
<dbReference type="InterPro" id="IPR001878">
    <property type="entry name" value="Znf_CCHC"/>
</dbReference>
<dbReference type="PANTHER" id="PTHR42648">
    <property type="entry name" value="TRANSPOSASE, PUTATIVE-RELATED"/>
    <property type="match status" value="1"/>
</dbReference>
<keyword evidence="14" id="KW-0808">Transferase</keyword>
<evidence type="ECO:0000256" key="7">
    <source>
        <dbReference type="ARBA" id="ARBA00022750"/>
    </source>
</evidence>
<evidence type="ECO:0000313" key="22">
    <source>
        <dbReference type="EMBL" id="KRZ69067.1"/>
    </source>
</evidence>
<keyword evidence="10" id="KW-0067">ATP-binding</keyword>
<evidence type="ECO:0000256" key="16">
    <source>
        <dbReference type="ARBA" id="ARBA00023172"/>
    </source>
</evidence>
<dbReference type="InterPro" id="IPR012337">
    <property type="entry name" value="RNaseH-like_sf"/>
</dbReference>
<dbReference type="Proteomes" id="UP000054843">
    <property type="component" value="Unassembled WGS sequence"/>
</dbReference>
<dbReference type="InterPro" id="IPR013103">
    <property type="entry name" value="RVT_2"/>
</dbReference>
<dbReference type="GO" id="GO:0003887">
    <property type="term" value="F:DNA-directed DNA polymerase activity"/>
    <property type="evidence" value="ECO:0007669"/>
    <property type="project" value="UniProtKB-KW"/>
</dbReference>
<dbReference type="GO" id="GO:0003676">
    <property type="term" value="F:nucleic acid binding"/>
    <property type="evidence" value="ECO:0007669"/>
    <property type="project" value="InterPro"/>
</dbReference>
<sequence length="1301" mass="148709">MDSEKVLIQLNGENYSRWKFEIEAVLEARDCLDVVSGETICPQKDESEIKAWKKRDALARSIISRSLDDFHHAFIRSCKTSKEMMNCIVRIKEQATVSSKLLVSSEFHAYTWKPGMNVASFIAGLNVIVNKMQSLQIELDDEIIIGKVIQCLPSDFDSFRQSWRLSAPKTVTLSDLTSQLLACESDQLCRSMQAVSIGEALVGKRTTSKETNKNSKKRNIECWNCKKKGHIRSECRSQRKLNSSTLKDRTKSLNRTGFVARSWLDIRQEPNDGWLADSGAFKHITRNRHWFSTLENIEPQGVRIGNDKMIYAVGIGTIDVEVFNGKQWIASVLNDVLYVPEFGSSCLFSLGAAAARGYKIIMDNFNIRFMMNNRTELVGYKDGDLYTLLIRRSLDNTSMSAMLTEGETHSFELWHQRLGHISVEKIKTMVQRNLVDGLRATAKGKFFCEGCVLGSMTRKPHKEVTERRQSVPGEILHADVCGPFIHPSVGGNCYFICFKDESSGYRKVYFMKTKFEVLRCLKIAMTEIKQETGRDMQRIRTDEGTEFVNREFDNFLTEKKIVHEKSPPYTPQCNGMAERENRTLVEKARSMLHARNLPKGLWAEAVHTAAYLLNRIPNRKETTKTPYEKWFGKRPTVEHLRIFGCDAYVHIPDQHRKKFDRKARKVIFVGYGPSNKMFRVFDTNKHRVDEVTDVKFNESLQKRLVLIDGEEEIWMQTADKDEDNIHKEDIPDDKTEKRGPGRPPGSRNKIKVIGNPLKMELRSKSTERTAMLAAADPLTEEEALRGANAEKWREAMLEEITALHMNNTWILTDLPSDRKTIQCKWIFKSKTNSHGEVSKYKARLVAKGYSQRAEIDYSETFAPVVRYESVRTLLAIAADEDLEILQFDVKTAFLHGKIDELIFMEQPPCFNNGSGRVCKLQRALYGLKQAPRAWNKRLNDFLLTLNLQRAEADPCIYVSAPGAECRIILGLYVDDGLLCCSSLTVLEELVKKLNAEFEITVGDPSNFVGLEIYRDRSKRTIAIGQKNYIKRVLLKFNMENYMAPSNDDETKQMQLIPYRAAVGSLIFLMNCTRPDISFEVSKVAQFSENPGLNHWKAVKRIFRYIKGTQDLKLVYCSNSGIPSMKNQHQLIAFCDSDWAGDADNRRSTVGYIMTFCNGPVAWSSRVQKTIALSTVEAEYMALTESVKEVKWIRQLLMDLGRNQVTPTPLFSDNQGAAFLTKNPQHHRQTKHIDIRYHFIRTEQEEGVVSVEYIPSDKQPADMLTKALSGPRHLKCRQMLGMNVDPVGHQLCLNKTYTNLEI</sequence>
<evidence type="ECO:0000256" key="3">
    <source>
        <dbReference type="ARBA" id="ARBA00022670"/>
    </source>
</evidence>
<dbReference type="GO" id="GO:0042575">
    <property type="term" value="C:DNA polymerase complex"/>
    <property type="evidence" value="ECO:0007669"/>
    <property type="project" value="UniProtKB-ARBA"/>
</dbReference>
<dbReference type="GO" id="GO:0015074">
    <property type="term" value="P:DNA integration"/>
    <property type="evidence" value="ECO:0007669"/>
    <property type="project" value="UniProtKB-KW"/>
</dbReference>
<evidence type="ECO:0000256" key="12">
    <source>
        <dbReference type="ARBA" id="ARBA00022908"/>
    </source>
</evidence>
<dbReference type="InterPro" id="IPR036397">
    <property type="entry name" value="RNaseH_sf"/>
</dbReference>
<keyword evidence="17" id="KW-0511">Multifunctional enzyme</keyword>
<dbReference type="GO" id="GO:0019899">
    <property type="term" value="F:enzyme binding"/>
    <property type="evidence" value="ECO:0007669"/>
    <property type="project" value="UniProtKB-ARBA"/>
</dbReference>
<dbReference type="Pfam" id="PF00665">
    <property type="entry name" value="rve"/>
    <property type="match status" value="1"/>
</dbReference>
<dbReference type="InterPro" id="IPR036875">
    <property type="entry name" value="Znf_CCHC_sf"/>
</dbReference>
<evidence type="ECO:0000259" key="20">
    <source>
        <dbReference type="PROSITE" id="PS50158"/>
    </source>
</evidence>
<feature type="domain" description="Integrase catalytic" evidence="21">
    <location>
        <begin position="468"/>
        <end position="634"/>
    </location>
</feature>
<dbReference type="InterPro" id="IPR025724">
    <property type="entry name" value="GAG-pre-integrase_dom"/>
</dbReference>
<evidence type="ECO:0000256" key="10">
    <source>
        <dbReference type="ARBA" id="ARBA00022840"/>
    </source>
</evidence>
<dbReference type="Pfam" id="PF07727">
    <property type="entry name" value="RVT_2"/>
    <property type="match status" value="1"/>
</dbReference>
<dbReference type="GO" id="GO:0008270">
    <property type="term" value="F:zinc ion binding"/>
    <property type="evidence" value="ECO:0007669"/>
    <property type="project" value="UniProtKB-KW"/>
</dbReference>
<keyword evidence="9" id="KW-0378">Hydrolase</keyword>
<dbReference type="STRING" id="268474.A0A0V1MB43"/>
<dbReference type="Gene3D" id="3.30.420.10">
    <property type="entry name" value="Ribonuclease H-like superfamily/Ribonuclease H"/>
    <property type="match status" value="1"/>
</dbReference>
<keyword evidence="16" id="KW-0233">DNA recombination</keyword>
<keyword evidence="18" id="KW-0863">Zinc-finger</keyword>
<keyword evidence="3" id="KW-0645">Protease</keyword>
<dbReference type="EMBL" id="JYDO01000146">
    <property type="protein sequence ID" value="KRZ69067.1"/>
    <property type="molecule type" value="Genomic_DNA"/>
</dbReference>
<dbReference type="GO" id="GO:0006508">
    <property type="term" value="P:proteolysis"/>
    <property type="evidence" value="ECO:0007669"/>
    <property type="project" value="UniProtKB-KW"/>
</dbReference>
<dbReference type="CDD" id="cd09272">
    <property type="entry name" value="RNase_HI_RT_Ty1"/>
    <property type="match status" value="1"/>
</dbReference>
<comment type="function">
    <text evidence="1">The aspartyl protease (PR) mediates the proteolytic cleavages of the Gag and Gag-Pol polyproteins after assembly of the VLP.</text>
</comment>
<keyword evidence="14" id="KW-0239">DNA-directed DNA polymerase</keyword>
<dbReference type="GO" id="GO:0004190">
    <property type="term" value="F:aspartic-type endopeptidase activity"/>
    <property type="evidence" value="ECO:0007669"/>
    <property type="project" value="UniProtKB-KW"/>
</dbReference>
<keyword evidence="7" id="KW-0064">Aspartyl protease</keyword>
<gene>
    <name evidence="22" type="ORF">T10_1953</name>
</gene>
<keyword evidence="23" id="KW-1185">Reference proteome</keyword>
<accession>A0A0V1MB43</accession>
<comment type="caution">
    <text evidence="22">The sequence shown here is derived from an EMBL/GenBank/DDBJ whole genome shotgun (WGS) entry which is preliminary data.</text>
</comment>
<dbReference type="SUPFAM" id="SSF57756">
    <property type="entry name" value="Retrovirus zinc finger-like domains"/>
    <property type="match status" value="1"/>
</dbReference>
<dbReference type="InterPro" id="IPR043502">
    <property type="entry name" value="DNA/RNA_pol_sf"/>
</dbReference>
<name>A0A0V1MB43_9BILA</name>
<dbReference type="Pfam" id="PF14223">
    <property type="entry name" value="Retrotran_gag_2"/>
    <property type="match status" value="1"/>
</dbReference>
<reference evidence="22 23" key="1">
    <citation type="submission" date="2015-01" db="EMBL/GenBank/DDBJ databases">
        <title>Evolution of Trichinella species and genotypes.</title>
        <authorList>
            <person name="Korhonen P.K."/>
            <person name="Edoardo P."/>
            <person name="Giuseppe L.R."/>
            <person name="Gasser R.B."/>
        </authorList>
    </citation>
    <scope>NUCLEOTIDE SEQUENCE [LARGE SCALE GENOMIC DNA]</scope>
    <source>
        <strain evidence="22">ISS1980</strain>
    </source>
</reference>